<protein>
    <submittedName>
        <fullName evidence="1">DUF1116 domain-containing protein</fullName>
    </submittedName>
</protein>
<gene>
    <name evidence="1" type="ORF">EPA93_45070</name>
</gene>
<name>A0A4V0Z0C7_KTERU</name>
<evidence type="ECO:0000313" key="1">
    <source>
        <dbReference type="EMBL" id="QBD82761.1"/>
    </source>
</evidence>
<dbReference type="InterPro" id="IPR009499">
    <property type="entry name" value="AllG-like"/>
</dbReference>
<dbReference type="Gene3D" id="3.90.1700.10">
    <property type="entry name" value="v583 domain like"/>
    <property type="match status" value="1"/>
</dbReference>
<dbReference type="AlphaFoldDB" id="A0A4V0Z0C7"/>
<dbReference type="RefSeq" id="WP_129893830.1">
    <property type="nucleotide sequence ID" value="NZ_CP035758.1"/>
</dbReference>
<dbReference type="Gene3D" id="3.90.1710.10">
    <property type="entry name" value="Enterococcus faecalis V583 domain"/>
    <property type="match status" value="1"/>
</dbReference>
<sequence>MVESSQFLETPLKVINIGANMFAEALRHQNVPVVSLDWQPAAGKSDAVLSKLLSDARIEQANHQAVQRMIAARPRLVDVRPAREVIPDMQTNVFLHAGPPISWERMSGPLRGAVIGALVYEGMAADSAQAEKVAESGEIRFAPCHHYNAVGPMAGVISASMPVFVIDEPVYGHRTFSTLNEGLGKVLRYGANDTTVIARLRWLEQILGPALSRAIRAIGGINIKALTAQALQMGDECHNRNKAATSLLLREIAAALIETGKSVEETASVVRFIHGNDHFYLNLSMAACKAAALAAHDIELSSVVTTMARNGTDFGIRVSGLGERWYVAPAQKITGLYFSGYDEEDANPDIGDSTISETVGIGAFAMAAAPAIVKFVGGTPSDALQYTIEMYDITIAEESQYQLPTLDFRGSPVGIDIRQVVRQRILPIINTGIAHRFPGVGQIGAGIVHPPMECFVKAAHDLAKAL</sequence>
<dbReference type="Gene3D" id="3.40.50.720">
    <property type="entry name" value="NAD(P)-binding Rossmann-like Domain"/>
    <property type="match status" value="1"/>
</dbReference>
<dbReference type="Gene3D" id="1.10.10.660">
    <property type="entry name" value="conserved protein of unknown function from Enterococcus faecalis V583"/>
    <property type="match status" value="1"/>
</dbReference>
<organism evidence="1 2">
    <name type="scientific">Ktedonosporobacter rubrisoli</name>
    <dbReference type="NCBI Taxonomy" id="2509675"/>
    <lineage>
        <taxon>Bacteria</taxon>
        <taxon>Bacillati</taxon>
        <taxon>Chloroflexota</taxon>
        <taxon>Ktedonobacteria</taxon>
        <taxon>Ktedonobacterales</taxon>
        <taxon>Ktedonosporobacteraceae</taxon>
        <taxon>Ktedonosporobacter</taxon>
    </lineage>
</organism>
<proteinExistence type="predicted"/>
<evidence type="ECO:0000313" key="2">
    <source>
        <dbReference type="Proteomes" id="UP000290365"/>
    </source>
</evidence>
<dbReference type="InterPro" id="IPR024033">
    <property type="entry name" value="OXTCase_su_AllG_h-dom"/>
</dbReference>
<dbReference type="Pfam" id="PF06545">
    <property type="entry name" value="AllG"/>
    <property type="match status" value="1"/>
</dbReference>
<reference evidence="1 2" key="1">
    <citation type="submission" date="2019-01" db="EMBL/GenBank/DDBJ databases">
        <title>Ktedonosporobacter rubrisoli SCAWS-G2.</title>
        <authorList>
            <person name="Huang Y."/>
            <person name="Yan B."/>
        </authorList>
    </citation>
    <scope>NUCLEOTIDE SEQUENCE [LARGE SCALE GENOMIC DNA]</scope>
    <source>
        <strain evidence="1 2">SCAWS-G2</strain>
    </source>
</reference>
<keyword evidence="2" id="KW-1185">Reference proteome</keyword>
<dbReference type="OrthoDB" id="6193532at2"/>
<dbReference type="Proteomes" id="UP000290365">
    <property type="component" value="Chromosome"/>
</dbReference>
<dbReference type="KEGG" id="kbs:EPA93_45070"/>
<accession>A0A4V0Z0C7</accession>
<dbReference type="EMBL" id="CP035758">
    <property type="protein sequence ID" value="QBD82761.1"/>
    <property type="molecule type" value="Genomic_DNA"/>
</dbReference>